<dbReference type="Proteomes" id="UP000298390">
    <property type="component" value="Unassembled WGS sequence"/>
</dbReference>
<gene>
    <name evidence="1" type="ORF">EVJ58_g873</name>
</gene>
<organism evidence="1 2">
    <name type="scientific">Rhodofomes roseus</name>
    <dbReference type="NCBI Taxonomy" id="34475"/>
    <lineage>
        <taxon>Eukaryota</taxon>
        <taxon>Fungi</taxon>
        <taxon>Dikarya</taxon>
        <taxon>Basidiomycota</taxon>
        <taxon>Agaricomycotina</taxon>
        <taxon>Agaricomycetes</taxon>
        <taxon>Polyporales</taxon>
        <taxon>Rhodofomes</taxon>
    </lineage>
</organism>
<dbReference type="AlphaFoldDB" id="A0A4Y9Z4G5"/>
<accession>A0A4Y9Z4G5</accession>
<proteinExistence type="predicted"/>
<comment type="caution">
    <text evidence="1">The sequence shown here is derived from an EMBL/GenBank/DDBJ whole genome shotgun (WGS) entry which is preliminary data.</text>
</comment>
<reference evidence="1 2" key="1">
    <citation type="submission" date="2019-01" db="EMBL/GenBank/DDBJ databases">
        <title>Genome sequencing of the rare red list fungi Fomitopsis rosea.</title>
        <authorList>
            <person name="Buettner E."/>
            <person name="Kellner H."/>
        </authorList>
    </citation>
    <scope>NUCLEOTIDE SEQUENCE [LARGE SCALE GENOMIC DNA]</scope>
    <source>
        <strain evidence="1 2">DSM 105464</strain>
    </source>
</reference>
<name>A0A4Y9Z4G5_9APHY</name>
<protein>
    <submittedName>
        <fullName evidence="1">Uncharacterized protein</fullName>
    </submittedName>
</protein>
<sequence length="245" mass="27556">MPTYRLRTCGAYSNSSASIRANPVVALESFHLRDQTTPLFTPRISGKITHQFLMISVDFRTYPPEHHPWTYLRIDFDEDPFPNGSQLVALSDDYDDLRGYSKGLGRIAAPDQPVENGPSLDDIVSLLEVVHGHTFGGYTCFSRMWLTESILLSAALKHAQHWSSGYVRPKALRRYAELESDVATCTTGILYHDPVMQALAGPGLRALRSVSASFTQSHPNRVEVHDEDIRVILEEWQPSVQARFI</sequence>
<evidence type="ECO:0000313" key="1">
    <source>
        <dbReference type="EMBL" id="TFY68691.1"/>
    </source>
</evidence>
<evidence type="ECO:0000313" key="2">
    <source>
        <dbReference type="Proteomes" id="UP000298390"/>
    </source>
</evidence>
<dbReference type="EMBL" id="SEKV01000025">
    <property type="protein sequence ID" value="TFY68691.1"/>
    <property type="molecule type" value="Genomic_DNA"/>
</dbReference>